<feature type="transmembrane region" description="Helical" evidence="13">
    <location>
        <begin position="161"/>
        <end position="178"/>
    </location>
</feature>
<sequence length="758" mass="85909">MASPDKDTPEKDIVAAHEPTYPAHRDQFPALLPSSVGSGGRPPPSQIKRSKNIPLLQSSIQSNYEKIVKYIILSYIILELLFRVLTVYHVQDFVKSDLGFLEGISVILCKPFHSLRTFLPTAYALINLNIKNVVKKEGYFLFGKYILTTTQIATLANTSESLVFIMLSLFVIHLWFILKESNPIFNTEERSRKIEISLAVPVILLALARCFEYQPKPSLGTANVISERNTDNVSVNVTNIESEEAIRAEEREMRRVESENKRYFKCLYGCCDGCCGYVAKNLRACYRLKCDFGIFDCDGFIAGCFGSFLNMFARCRRRADENPILNANRFVKSHPTRTKPLIHKIGQNVEDTTKVSFMRGAFKLREACQVSFFYILIQLEDNAMTIVTTTAKADVITAAQNVPCSDGTTLTKTSGRKFFKIDMHTHILPKHLPDMEKKCGYGGWIKLNHNEEGKANMLLDGKNFREVKCNCWSVNERVHECNVTGVDVQVLSTVPVMFAYFGKPQHTLELARYLNDHIAQVCSENPRRFVGLGTVPMQSPDLAVQELKRCVNELGLCGVQIGSHINEWNLDAPELNPFWEACENLNAAVFVHPWDMENKGRMEKYWYPWLIGMPCETTISICSVIFGGVLERYPKLKISFAHGGGSFFGTLGRIVHGFEVRPDLCAIKIKKSPLEYLKRIYVDSLVHDEDALQIIIKKIGAGQIMLGSDYPFPLGEHHPGEMIERCEWLSDEDKERLLGKNALKFLGIENHKFYGFNK</sequence>
<evidence type="ECO:0000256" key="8">
    <source>
        <dbReference type="ARBA" id="ARBA00022833"/>
    </source>
</evidence>
<evidence type="ECO:0000256" key="9">
    <source>
        <dbReference type="ARBA" id="ARBA00023239"/>
    </source>
</evidence>
<dbReference type="InterPro" id="IPR032466">
    <property type="entry name" value="Metal_Hydrolase"/>
</dbReference>
<feature type="domain" description="Amidohydrolase-related" evidence="14">
    <location>
        <begin position="421"/>
        <end position="748"/>
    </location>
</feature>
<dbReference type="FunFam" id="3.20.20.140:FF:000029">
    <property type="entry name" value="2-amino-3-carboxymuconate-6-semialdehyde decarboxylase"/>
    <property type="match status" value="1"/>
</dbReference>
<dbReference type="GO" id="GO:0005829">
    <property type="term" value="C:cytosol"/>
    <property type="evidence" value="ECO:0007669"/>
    <property type="project" value="TreeGrafter"/>
</dbReference>
<dbReference type="PANTHER" id="PTHR21240:SF27">
    <property type="entry name" value="2-AMINO-3-CARBOXYMUCONATE-6-SEMIALDEHYDE DECARBOXYLASE"/>
    <property type="match status" value="1"/>
</dbReference>
<dbReference type="AlphaFoldDB" id="A0A9N8V3U1"/>
<evidence type="ECO:0000313" key="15">
    <source>
        <dbReference type="EMBL" id="CAG8440983.1"/>
    </source>
</evidence>
<evidence type="ECO:0000256" key="12">
    <source>
        <dbReference type="SAM" id="MobiDB-lite"/>
    </source>
</evidence>
<feature type="region of interest" description="Disordered" evidence="12">
    <location>
        <begin position="1"/>
        <end position="49"/>
    </location>
</feature>
<dbReference type="PANTHER" id="PTHR21240">
    <property type="entry name" value="2-AMINO-3-CARBOXYLMUCONATE-6-SEMIALDEHYDE DECARBOXYLASE"/>
    <property type="match status" value="1"/>
</dbReference>
<keyword evidence="13" id="KW-0472">Membrane</keyword>
<accession>A0A9N8V3U1</accession>
<dbReference type="GO" id="GO:0046872">
    <property type="term" value="F:metal ion binding"/>
    <property type="evidence" value="ECO:0007669"/>
    <property type="project" value="UniProtKB-KW"/>
</dbReference>
<reference evidence="15" key="1">
    <citation type="submission" date="2021-06" db="EMBL/GenBank/DDBJ databases">
        <authorList>
            <person name="Kallberg Y."/>
            <person name="Tangrot J."/>
            <person name="Rosling A."/>
        </authorList>
    </citation>
    <scope>NUCLEOTIDE SEQUENCE</scope>
    <source>
        <strain evidence="15">CL551</strain>
    </source>
</reference>
<keyword evidence="13" id="KW-1133">Transmembrane helix</keyword>
<evidence type="ECO:0000256" key="10">
    <source>
        <dbReference type="ARBA" id="ARBA00031120"/>
    </source>
</evidence>
<keyword evidence="8" id="KW-0862">Zinc</keyword>
<keyword evidence="13" id="KW-0812">Transmembrane</keyword>
<evidence type="ECO:0000256" key="5">
    <source>
        <dbReference type="ARBA" id="ARBA00021214"/>
    </source>
</evidence>
<proteinExistence type="inferred from homology"/>
<dbReference type="EMBL" id="CAJVPV010000068">
    <property type="protein sequence ID" value="CAG8440983.1"/>
    <property type="molecule type" value="Genomic_DNA"/>
</dbReference>
<keyword evidence="16" id="KW-1185">Reference proteome</keyword>
<dbReference type="GO" id="GO:0019748">
    <property type="term" value="P:secondary metabolic process"/>
    <property type="evidence" value="ECO:0007669"/>
    <property type="project" value="TreeGrafter"/>
</dbReference>
<name>A0A9N8V3U1_9GLOM</name>
<evidence type="ECO:0000313" key="16">
    <source>
        <dbReference type="Proteomes" id="UP000789342"/>
    </source>
</evidence>
<dbReference type="GO" id="GO:1901606">
    <property type="term" value="P:alpha-amino acid catabolic process"/>
    <property type="evidence" value="ECO:0007669"/>
    <property type="project" value="UniProtKB-ARBA"/>
</dbReference>
<keyword evidence="6" id="KW-0479">Metal-binding</keyword>
<evidence type="ECO:0000256" key="11">
    <source>
        <dbReference type="RuleBase" id="RU366045"/>
    </source>
</evidence>
<dbReference type="GO" id="GO:0170033">
    <property type="term" value="P:L-amino acid metabolic process"/>
    <property type="evidence" value="ECO:0007669"/>
    <property type="project" value="UniProtKB-ARBA"/>
</dbReference>
<feature type="transmembrane region" description="Helical" evidence="13">
    <location>
        <begin position="67"/>
        <end position="90"/>
    </location>
</feature>
<evidence type="ECO:0000256" key="1">
    <source>
        <dbReference type="ARBA" id="ARBA00005079"/>
    </source>
</evidence>
<dbReference type="Gene3D" id="3.20.20.140">
    <property type="entry name" value="Metal-dependent hydrolases"/>
    <property type="match status" value="1"/>
</dbReference>
<evidence type="ECO:0000256" key="2">
    <source>
        <dbReference type="ARBA" id="ARBA00005871"/>
    </source>
</evidence>
<keyword evidence="7 11" id="KW-0210">Decarboxylase</keyword>
<comment type="similarity">
    <text evidence="2">Belongs to the metallo-dependent hydrolases superfamily. ACMSD family.</text>
</comment>
<organism evidence="15 16">
    <name type="scientific">Acaulospora morrowiae</name>
    <dbReference type="NCBI Taxonomy" id="94023"/>
    <lineage>
        <taxon>Eukaryota</taxon>
        <taxon>Fungi</taxon>
        <taxon>Fungi incertae sedis</taxon>
        <taxon>Mucoromycota</taxon>
        <taxon>Glomeromycotina</taxon>
        <taxon>Glomeromycetes</taxon>
        <taxon>Diversisporales</taxon>
        <taxon>Acaulosporaceae</taxon>
        <taxon>Acaulospora</taxon>
    </lineage>
</organism>
<evidence type="ECO:0000256" key="7">
    <source>
        <dbReference type="ARBA" id="ARBA00022793"/>
    </source>
</evidence>
<dbReference type="GO" id="GO:0016787">
    <property type="term" value="F:hydrolase activity"/>
    <property type="evidence" value="ECO:0007669"/>
    <property type="project" value="InterPro"/>
</dbReference>
<evidence type="ECO:0000256" key="3">
    <source>
        <dbReference type="ARBA" id="ARBA00011245"/>
    </source>
</evidence>
<comment type="subunit">
    <text evidence="3">Monomer.</text>
</comment>
<keyword evidence="9 11" id="KW-0456">Lyase</keyword>
<dbReference type="GO" id="GO:0170039">
    <property type="term" value="P:proteinogenic amino acid metabolic process"/>
    <property type="evidence" value="ECO:0007669"/>
    <property type="project" value="UniProtKB-ARBA"/>
</dbReference>
<dbReference type="EC" id="4.1.1.45" evidence="4"/>
<dbReference type="InterPro" id="IPR032465">
    <property type="entry name" value="ACMSD"/>
</dbReference>
<gene>
    <name evidence="15" type="ORF">AMORRO_LOCUS280</name>
</gene>
<dbReference type="Proteomes" id="UP000789342">
    <property type="component" value="Unassembled WGS sequence"/>
</dbReference>
<protein>
    <recommendedName>
        <fullName evidence="5">2-amino-3-carboxymuconate-6-semialdehyde decarboxylase</fullName>
        <ecNumber evidence="4">4.1.1.45</ecNumber>
    </recommendedName>
    <alternativeName>
        <fullName evidence="10">Picolinate carboxylase</fullName>
    </alternativeName>
</protein>
<dbReference type="SUPFAM" id="SSF51556">
    <property type="entry name" value="Metallo-dependent hydrolases"/>
    <property type="match status" value="1"/>
</dbReference>
<dbReference type="Pfam" id="PF04909">
    <property type="entry name" value="Amidohydro_2"/>
    <property type="match status" value="1"/>
</dbReference>
<evidence type="ECO:0000256" key="13">
    <source>
        <dbReference type="SAM" id="Phobius"/>
    </source>
</evidence>
<comment type="pathway">
    <text evidence="1">Secondary metabolite metabolism; quinolate metabolism.</text>
</comment>
<evidence type="ECO:0000256" key="4">
    <source>
        <dbReference type="ARBA" id="ARBA00012365"/>
    </source>
</evidence>
<comment type="caution">
    <text evidence="15">The sequence shown here is derived from an EMBL/GenBank/DDBJ whole genome shotgun (WGS) entry which is preliminary data.</text>
</comment>
<evidence type="ECO:0000259" key="14">
    <source>
        <dbReference type="Pfam" id="PF04909"/>
    </source>
</evidence>
<feature type="compositionally biased region" description="Basic and acidic residues" evidence="12">
    <location>
        <begin position="1"/>
        <end position="15"/>
    </location>
</feature>
<dbReference type="InterPro" id="IPR006680">
    <property type="entry name" value="Amidohydro-rel"/>
</dbReference>
<dbReference type="GO" id="GO:0001760">
    <property type="term" value="F:aminocarboxymuconate-semialdehyde decarboxylase activity"/>
    <property type="evidence" value="ECO:0007669"/>
    <property type="project" value="UniProtKB-EC"/>
</dbReference>
<evidence type="ECO:0000256" key="6">
    <source>
        <dbReference type="ARBA" id="ARBA00022723"/>
    </source>
</evidence>
<dbReference type="OrthoDB" id="191270at2759"/>